<evidence type="ECO:0000256" key="5">
    <source>
        <dbReference type="ARBA" id="ARBA00023034"/>
    </source>
</evidence>
<dbReference type="Proteomes" id="UP000572817">
    <property type="component" value="Unassembled WGS sequence"/>
</dbReference>
<proteinExistence type="inferred from homology"/>
<dbReference type="Pfam" id="PF16854">
    <property type="entry name" value="VPS53_C"/>
    <property type="match status" value="1"/>
</dbReference>
<evidence type="ECO:0000256" key="6">
    <source>
        <dbReference type="ARBA" id="ARBA00023136"/>
    </source>
</evidence>
<dbReference type="GO" id="GO:0042147">
    <property type="term" value="P:retrograde transport, endosome to Golgi"/>
    <property type="evidence" value="ECO:0007669"/>
    <property type="project" value="InterPro"/>
</dbReference>
<comment type="subcellular location">
    <subcellularLocation>
        <location evidence="2">Endosome membrane</location>
        <topology evidence="2">Peripheral membrane protein</topology>
    </subcellularLocation>
    <subcellularLocation>
        <location evidence="1">Golgi apparatus</location>
        <location evidence="1">trans-Golgi network membrane</location>
        <topology evidence="1">Peripheral membrane protein</topology>
    </subcellularLocation>
</comment>
<keyword evidence="5" id="KW-0333">Golgi apparatus</keyword>
<evidence type="ECO:0008006" key="12">
    <source>
        <dbReference type="Google" id="ProtNLM"/>
    </source>
</evidence>
<evidence type="ECO:0000259" key="8">
    <source>
        <dbReference type="Pfam" id="PF04100"/>
    </source>
</evidence>
<evidence type="ECO:0000256" key="7">
    <source>
        <dbReference type="SAM" id="Coils"/>
    </source>
</evidence>
<comment type="similarity">
    <text evidence="3">Belongs to the VPS53 family.</text>
</comment>
<feature type="coiled-coil region" evidence="7">
    <location>
        <begin position="71"/>
        <end position="98"/>
    </location>
</feature>
<organism evidence="10 11">
    <name type="scientific">Botryosphaeria dothidea</name>
    <dbReference type="NCBI Taxonomy" id="55169"/>
    <lineage>
        <taxon>Eukaryota</taxon>
        <taxon>Fungi</taxon>
        <taxon>Dikarya</taxon>
        <taxon>Ascomycota</taxon>
        <taxon>Pezizomycotina</taxon>
        <taxon>Dothideomycetes</taxon>
        <taxon>Dothideomycetes incertae sedis</taxon>
        <taxon>Botryosphaeriales</taxon>
        <taxon>Botryosphaeriaceae</taxon>
        <taxon>Botryosphaeria</taxon>
    </lineage>
</organism>
<gene>
    <name evidence="10" type="ORF">GTA08_BOTSDO13376</name>
</gene>
<evidence type="ECO:0000256" key="1">
    <source>
        <dbReference type="ARBA" id="ARBA00004150"/>
    </source>
</evidence>
<evidence type="ECO:0000313" key="11">
    <source>
        <dbReference type="Proteomes" id="UP000572817"/>
    </source>
</evidence>
<keyword evidence="7" id="KW-0175">Coiled coil</keyword>
<keyword evidence="11" id="KW-1185">Reference proteome</keyword>
<dbReference type="GO" id="GO:0010008">
    <property type="term" value="C:endosome membrane"/>
    <property type="evidence" value="ECO:0007669"/>
    <property type="project" value="UniProtKB-SubCell"/>
</dbReference>
<evidence type="ECO:0000256" key="2">
    <source>
        <dbReference type="ARBA" id="ARBA00004481"/>
    </source>
</evidence>
<dbReference type="InterPro" id="IPR031745">
    <property type="entry name" value="Vps53_C"/>
</dbReference>
<feature type="domain" description="Vps53 N-terminal" evidence="8">
    <location>
        <begin position="15"/>
        <end position="390"/>
    </location>
</feature>
<reference evidence="10" key="1">
    <citation type="submission" date="2020-04" db="EMBL/GenBank/DDBJ databases">
        <title>Genome Assembly and Annotation of Botryosphaeria dothidea sdau 11-99, a Latent Pathogen of Apple Fruit Ring Rot in China.</title>
        <authorList>
            <person name="Yu C."/>
            <person name="Diao Y."/>
            <person name="Lu Q."/>
            <person name="Zhao J."/>
            <person name="Cui S."/>
            <person name="Peng C."/>
            <person name="He B."/>
            <person name="Liu H."/>
        </authorList>
    </citation>
    <scope>NUCLEOTIDE SEQUENCE [LARGE SCALE GENOMIC DNA]</scope>
    <source>
        <strain evidence="10">Sdau11-99</strain>
    </source>
</reference>
<dbReference type="AlphaFoldDB" id="A0A8H4N9Z1"/>
<evidence type="ECO:0000256" key="4">
    <source>
        <dbReference type="ARBA" id="ARBA00022753"/>
    </source>
</evidence>
<dbReference type="InterPro" id="IPR039766">
    <property type="entry name" value="Vps53"/>
</dbReference>
<accession>A0A8H4N9Z1</accession>
<keyword evidence="6" id="KW-0472">Membrane</keyword>
<comment type="caution">
    <text evidence="10">The sequence shown here is derived from an EMBL/GenBank/DDBJ whole genome shotgun (WGS) entry which is preliminary data.</text>
</comment>
<name>A0A8H4N9Z1_9PEZI</name>
<dbReference type="GO" id="GO:0005829">
    <property type="term" value="C:cytosol"/>
    <property type="evidence" value="ECO:0007669"/>
    <property type="project" value="GOC"/>
</dbReference>
<evidence type="ECO:0000256" key="3">
    <source>
        <dbReference type="ARBA" id="ARBA00008628"/>
    </source>
</evidence>
<dbReference type="GO" id="GO:0000938">
    <property type="term" value="C:GARP complex"/>
    <property type="evidence" value="ECO:0007669"/>
    <property type="project" value="InterPro"/>
</dbReference>
<dbReference type="InterPro" id="IPR007234">
    <property type="entry name" value="Vps53_N"/>
</dbReference>
<dbReference type="OrthoDB" id="10261632at2759"/>
<feature type="domain" description="Vps53 C-terminal" evidence="9">
    <location>
        <begin position="605"/>
        <end position="690"/>
    </location>
</feature>
<protein>
    <recommendedName>
        <fullName evidence="12">Vps53 N-terminal domain-containing protein</fullName>
    </recommendedName>
</protein>
<sequence>MSATAAPSASLDSADYNPVDHLNQIFSHPSTLSSIEPTAAALRAYEYDLDEDIAEVVGQQSLSDAESVRHIQNAKQELDELFRKIEDVRDRAVHTEQAITDMTADIKRLDNTKRNLTLSMTALKRLQMLTTAYEQLRGLSKTRQYRECAQLLQAVIQLVAHFKTYRSIDQIATLSRNVADLQRELLEQICEDFEVTFAKGEVAQRRGMLAEACMVMDALGDHARTRLVNWYCNTQLREYRQVFRGSDEAGSLDNISRRYSWFNRMLKTYDSEHAVLFPPHWRVNEMLANAFCEGTRDDFKGILQRTMRQTGQSLDVNLLLSCLQETLDFEHSLERRFSNESRSSMDTIVSREDSQTSFRQAISEAFEPYMSLWVESQDKQLAALMPRYRQQPPRNADEEFSPQSVIHSSTELFHFYRTAMAQCAKLSTGIRLLELSKTFARHLDAYANAVLFYFLAEKTVIEDIILILNTADYCYSTCTQLEEKLKSKIDEEYKEKVDLQGQADLFMGIVGSSVRALVRKVEIDCEPGWREMRNTPWSKLESVGDQSGYVGELLRHIKERAAEILKYLHKQTYARSFLDNLIDAIVNTYILSIVQCRPVSEVGAEQMLLDSYVLKKGFTELSTVNSEDPGAQPPAAFVKRVNQSLSKLDPLLKTLQVRPSPPEALVQAYLIHIADRSDANFRKILDLKGIRKSEQAALVDLFNAHRQSPAHSQLPLNSALLTPLTISSGTPALGAGPLGSGSGGTAPLLSGMGLSAKGGFDPATFASGIMNAARDGVDRFGPVGAGNVIPAMAAAERGSPGGSADGSGGGGNLNENLKNIGKFFRRDVGTFGRFGRTGTGLGD</sequence>
<dbReference type="EMBL" id="WWBZ02000011">
    <property type="protein sequence ID" value="KAF4311276.1"/>
    <property type="molecule type" value="Genomic_DNA"/>
</dbReference>
<dbReference type="PANTHER" id="PTHR12820:SF0">
    <property type="entry name" value="VACUOLAR PROTEIN SORTING-ASSOCIATED PROTEIN 53 HOMOLOG"/>
    <property type="match status" value="1"/>
</dbReference>
<dbReference type="Gene3D" id="1.10.357.110">
    <property type="entry name" value="Vacuolar protein sorting-associated protein 53, C-terminus"/>
    <property type="match status" value="1"/>
</dbReference>
<evidence type="ECO:0000313" key="10">
    <source>
        <dbReference type="EMBL" id="KAF4311276.1"/>
    </source>
</evidence>
<dbReference type="Pfam" id="PF04100">
    <property type="entry name" value="Vps53_N"/>
    <property type="match status" value="1"/>
</dbReference>
<evidence type="ECO:0000259" key="9">
    <source>
        <dbReference type="Pfam" id="PF16854"/>
    </source>
</evidence>
<dbReference type="InterPro" id="IPR038260">
    <property type="entry name" value="Vps53_C_sf"/>
</dbReference>
<keyword evidence="4" id="KW-0967">Endosome</keyword>
<dbReference type="PANTHER" id="PTHR12820">
    <property type="entry name" value="VACUOLAR SORTING PROTEIN 53"/>
    <property type="match status" value="1"/>
</dbReference>